<dbReference type="InParanoid" id="M1BNM5"/>
<proteinExistence type="predicted"/>
<dbReference type="AlphaFoldDB" id="M1BNM5"/>
<evidence type="ECO:0000313" key="2">
    <source>
        <dbReference type="Proteomes" id="UP000011115"/>
    </source>
</evidence>
<reference evidence="2" key="1">
    <citation type="journal article" date="2011" name="Nature">
        <title>Genome sequence and analysis of the tuber crop potato.</title>
        <authorList>
            <consortium name="The Potato Genome Sequencing Consortium"/>
        </authorList>
    </citation>
    <scope>NUCLEOTIDE SEQUENCE [LARGE SCALE GENOMIC DNA]</scope>
    <source>
        <strain evidence="2">cv. DM1-3 516 R44</strain>
    </source>
</reference>
<dbReference type="Proteomes" id="UP000011115">
    <property type="component" value="Unassembled WGS sequence"/>
</dbReference>
<reference evidence="1" key="2">
    <citation type="submission" date="2015-06" db="UniProtKB">
        <authorList>
            <consortium name="EnsemblPlants"/>
        </authorList>
    </citation>
    <scope>IDENTIFICATION</scope>
    <source>
        <strain evidence="1">DM1-3 516 R44</strain>
    </source>
</reference>
<organism evidence="1 2">
    <name type="scientific">Solanum tuberosum</name>
    <name type="common">Potato</name>
    <dbReference type="NCBI Taxonomy" id="4113"/>
    <lineage>
        <taxon>Eukaryota</taxon>
        <taxon>Viridiplantae</taxon>
        <taxon>Streptophyta</taxon>
        <taxon>Embryophyta</taxon>
        <taxon>Tracheophyta</taxon>
        <taxon>Spermatophyta</taxon>
        <taxon>Magnoliopsida</taxon>
        <taxon>eudicotyledons</taxon>
        <taxon>Gunneridae</taxon>
        <taxon>Pentapetalae</taxon>
        <taxon>asterids</taxon>
        <taxon>lamiids</taxon>
        <taxon>Solanales</taxon>
        <taxon>Solanaceae</taxon>
        <taxon>Solanoideae</taxon>
        <taxon>Solaneae</taxon>
        <taxon>Solanum</taxon>
    </lineage>
</organism>
<dbReference type="HOGENOM" id="CLU_2403820_0_0_1"/>
<dbReference type="Gramene" id="PGSC0003DMT400049381">
    <property type="protein sequence ID" value="PGSC0003DMT400049381"/>
    <property type="gene ID" value="PGSC0003DMG400019184"/>
</dbReference>
<evidence type="ECO:0000313" key="1">
    <source>
        <dbReference type="EnsemblPlants" id="PGSC0003DMT400049381"/>
    </source>
</evidence>
<accession>M1BNM5</accession>
<sequence>MDSKMVGDMINGICQHWTDEIQNNLKDLNATVVHCFRKVNTTADSLAKYDAIEDSSMIFTNSAQMPSMTRGNYLMEKNGMINFRIRSKRKGIG</sequence>
<dbReference type="EnsemblPlants" id="PGSC0003DMT400049381">
    <property type="protein sequence ID" value="PGSC0003DMT400049381"/>
    <property type="gene ID" value="PGSC0003DMG400019184"/>
</dbReference>
<protein>
    <recommendedName>
        <fullName evidence="3">RNase H family protein</fullName>
    </recommendedName>
</protein>
<name>M1BNM5_SOLTU</name>
<keyword evidence="2" id="KW-1185">Reference proteome</keyword>
<evidence type="ECO:0008006" key="3">
    <source>
        <dbReference type="Google" id="ProtNLM"/>
    </source>
</evidence>
<dbReference type="PaxDb" id="4113-PGSC0003DMT400049381"/>